<dbReference type="RefSeq" id="WP_035123613.1">
    <property type="nucleotide sequence ID" value="NZ_JRNE01000081.1"/>
</dbReference>
<keyword evidence="1" id="KW-0472">Membrane</keyword>
<evidence type="ECO:0000256" key="1">
    <source>
        <dbReference type="SAM" id="Phobius"/>
    </source>
</evidence>
<dbReference type="eggNOG" id="ENOG502ZF7P">
    <property type="taxonomic scope" value="Bacteria"/>
</dbReference>
<feature type="transmembrane region" description="Helical" evidence="1">
    <location>
        <begin position="52"/>
        <end position="71"/>
    </location>
</feature>
<reference evidence="2 3" key="1">
    <citation type="submission" date="2014-07" db="EMBL/GenBank/DDBJ databases">
        <authorList>
            <person name="McCorrison J."/>
            <person name="Sanka R."/>
            <person name="Torralba M."/>
            <person name="Gillis M."/>
            <person name="Haft D.H."/>
            <person name="Methe B."/>
            <person name="Sutton G."/>
            <person name="Nelson K.E."/>
        </authorList>
    </citation>
    <scope>NUCLEOTIDE SEQUENCE [LARGE SCALE GENOMIC DNA]</scope>
    <source>
        <strain evidence="2 3">DNF00450</strain>
    </source>
</reference>
<dbReference type="InterPro" id="IPR022062">
    <property type="entry name" value="DUF3618"/>
</dbReference>
<evidence type="ECO:0000313" key="2">
    <source>
        <dbReference type="EMBL" id="KGF15184.1"/>
    </source>
</evidence>
<organism evidence="2 3">
    <name type="scientific">Corynebacterium freneyi DNF00450</name>
    <dbReference type="NCBI Taxonomy" id="1287475"/>
    <lineage>
        <taxon>Bacteria</taxon>
        <taxon>Bacillati</taxon>
        <taxon>Actinomycetota</taxon>
        <taxon>Actinomycetes</taxon>
        <taxon>Mycobacteriales</taxon>
        <taxon>Corynebacteriaceae</taxon>
        <taxon>Corynebacterium</taxon>
    </lineage>
</organism>
<dbReference type="Proteomes" id="UP000029548">
    <property type="component" value="Unassembled WGS sequence"/>
</dbReference>
<dbReference type="AlphaFoldDB" id="A0A096A2U7"/>
<evidence type="ECO:0000313" key="3">
    <source>
        <dbReference type="Proteomes" id="UP000029548"/>
    </source>
</evidence>
<dbReference type="Pfam" id="PF12277">
    <property type="entry name" value="DUF3618"/>
    <property type="match status" value="1"/>
</dbReference>
<keyword evidence="1" id="KW-1133">Transmembrane helix</keyword>
<proteinExistence type="predicted"/>
<evidence type="ECO:0008006" key="4">
    <source>
        <dbReference type="Google" id="ProtNLM"/>
    </source>
</evidence>
<name>A0A096A2U7_9CORY</name>
<sequence length="93" mass="10235">MARSIDDIQRDIERNRTQLAKTLDELAVRTNPKNVAEDAKSRAVDGLQEPKVQAVLGAVAVVIVGAIALSVTRSRRRSAEIERIREMIEAAGR</sequence>
<accession>A0A096A2U7</accession>
<gene>
    <name evidence="2" type="ORF">HMPREF1650_12010</name>
</gene>
<protein>
    <recommendedName>
        <fullName evidence="4">DUF3618 domain-containing protein</fullName>
    </recommendedName>
</protein>
<keyword evidence="1" id="KW-0812">Transmembrane</keyword>
<dbReference type="EMBL" id="JRNE01000081">
    <property type="protein sequence ID" value="KGF15184.1"/>
    <property type="molecule type" value="Genomic_DNA"/>
</dbReference>
<comment type="caution">
    <text evidence="2">The sequence shown here is derived from an EMBL/GenBank/DDBJ whole genome shotgun (WGS) entry which is preliminary data.</text>
</comment>